<organism evidence="1 2">
    <name type="scientific">Castanea mollissima</name>
    <name type="common">Chinese chestnut</name>
    <dbReference type="NCBI Taxonomy" id="60419"/>
    <lineage>
        <taxon>Eukaryota</taxon>
        <taxon>Viridiplantae</taxon>
        <taxon>Streptophyta</taxon>
        <taxon>Embryophyta</taxon>
        <taxon>Tracheophyta</taxon>
        <taxon>Spermatophyta</taxon>
        <taxon>Magnoliopsida</taxon>
        <taxon>eudicotyledons</taxon>
        <taxon>Gunneridae</taxon>
        <taxon>Pentapetalae</taxon>
        <taxon>rosids</taxon>
        <taxon>fabids</taxon>
        <taxon>Fagales</taxon>
        <taxon>Fagaceae</taxon>
        <taxon>Castanea</taxon>
    </lineage>
</organism>
<dbReference type="EMBL" id="JRKL02005306">
    <property type="protein sequence ID" value="KAF3950726.1"/>
    <property type="molecule type" value="Genomic_DNA"/>
</dbReference>
<dbReference type="AlphaFoldDB" id="A0A8J4VJ77"/>
<sequence length="139" mass="15648">MEHQHLQSQTHQRLLIPCYYWVLSFQVFEEEHDLDHDVYYYYYCFLEKACIAAGLAAADDDDDDEGIVTIVESINEIHDLFGGAPWCAPEAKGALGPPVNCCTMALKFEVSVLRKIVGVRLEALDLQSMGLDTRPPGLK</sequence>
<comment type="caution">
    <text evidence="1">The sequence shown here is derived from an EMBL/GenBank/DDBJ whole genome shotgun (WGS) entry which is preliminary data.</text>
</comment>
<gene>
    <name evidence="1" type="ORF">CMV_023556</name>
</gene>
<accession>A0A8J4VJ77</accession>
<dbReference type="Proteomes" id="UP000737018">
    <property type="component" value="Unassembled WGS sequence"/>
</dbReference>
<protein>
    <submittedName>
        <fullName evidence="1">Uncharacterized protein</fullName>
    </submittedName>
</protein>
<name>A0A8J4VJ77_9ROSI</name>
<reference evidence="1" key="1">
    <citation type="submission" date="2020-03" db="EMBL/GenBank/DDBJ databases">
        <title>Castanea mollissima Vanexum genome sequencing.</title>
        <authorList>
            <person name="Staton M."/>
        </authorList>
    </citation>
    <scope>NUCLEOTIDE SEQUENCE</scope>
    <source>
        <tissue evidence="1">Leaf</tissue>
    </source>
</reference>
<proteinExistence type="predicted"/>
<evidence type="ECO:0000313" key="2">
    <source>
        <dbReference type="Proteomes" id="UP000737018"/>
    </source>
</evidence>
<keyword evidence="2" id="KW-1185">Reference proteome</keyword>
<evidence type="ECO:0000313" key="1">
    <source>
        <dbReference type="EMBL" id="KAF3950726.1"/>
    </source>
</evidence>